<feature type="transmembrane region" description="Helical" evidence="9">
    <location>
        <begin position="282"/>
        <end position="304"/>
    </location>
</feature>
<comment type="subunit">
    <text evidence="9">Forms a complex with SecD. Part of the essential Sec protein translocation apparatus which comprises SecA, SecYEG and auxiliary proteins SecDF. Other proteins may also be involved.</text>
</comment>
<dbReference type="GO" id="GO:0043952">
    <property type="term" value="P:protein transport by the Sec complex"/>
    <property type="evidence" value="ECO:0007669"/>
    <property type="project" value="UniProtKB-UniRule"/>
</dbReference>
<accession>A0A0K1EM64</accession>
<dbReference type="Pfam" id="PF02355">
    <property type="entry name" value="SecD_SecF_C"/>
    <property type="match status" value="1"/>
</dbReference>
<dbReference type="InterPro" id="IPR055344">
    <property type="entry name" value="SecD_SecF_C_bact"/>
</dbReference>
<dbReference type="InterPro" id="IPR048634">
    <property type="entry name" value="SecD_SecF_C"/>
</dbReference>
<comment type="subcellular location">
    <subcellularLocation>
        <location evidence="1 9">Cell membrane</location>
        <topology evidence="1 9">Multi-pass membrane protein</topology>
    </subcellularLocation>
</comment>
<evidence type="ECO:0000256" key="2">
    <source>
        <dbReference type="ARBA" id="ARBA00022448"/>
    </source>
</evidence>
<dbReference type="AlphaFoldDB" id="A0A0K1EM64"/>
<evidence type="ECO:0000256" key="1">
    <source>
        <dbReference type="ARBA" id="ARBA00004651"/>
    </source>
</evidence>
<feature type="transmembrane region" description="Helical" evidence="9">
    <location>
        <begin position="335"/>
        <end position="353"/>
    </location>
</feature>
<organism evidence="11 12">
    <name type="scientific">Chondromyces crocatus</name>
    <dbReference type="NCBI Taxonomy" id="52"/>
    <lineage>
        <taxon>Bacteria</taxon>
        <taxon>Pseudomonadati</taxon>
        <taxon>Myxococcota</taxon>
        <taxon>Polyangia</taxon>
        <taxon>Polyangiales</taxon>
        <taxon>Polyangiaceae</taxon>
        <taxon>Chondromyces</taxon>
    </lineage>
</organism>
<dbReference type="PANTHER" id="PTHR30081">
    <property type="entry name" value="PROTEIN-EXPORT MEMBRANE PROTEIN SEC"/>
    <property type="match status" value="1"/>
</dbReference>
<keyword evidence="3 9" id="KW-1003">Cell membrane</keyword>
<dbReference type="InterPro" id="IPR005665">
    <property type="entry name" value="SecF_bac"/>
</dbReference>
<dbReference type="HAMAP" id="MF_01464_B">
    <property type="entry name" value="SecF_B"/>
    <property type="match status" value="1"/>
</dbReference>
<keyword evidence="8 9" id="KW-0472">Membrane</keyword>
<keyword evidence="7 9" id="KW-0811">Translocation</keyword>
<keyword evidence="4 9" id="KW-0812">Transmembrane</keyword>
<evidence type="ECO:0000256" key="8">
    <source>
        <dbReference type="ARBA" id="ARBA00023136"/>
    </source>
</evidence>
<dbReference type="InterPro" id="IPR022813">
    <property type="entry name" value="SecD/SecF_arch_bac"/>
</dbReference>
<name>A0A0K1EM64_CHOCO</name>
<evidence type="ECO:0000256" key="6">
    <source>
        <dbReference type="ARBA" id="ARBA00022989"/>
    </source>
</evidence>
<dbReference type="Proteomes" id="UP000067626">
    <property type="component" value="Chromosome"/>
</dbReference>
<dbReference type="OrthoDB" id="9774769at2"/>
<feature type="transmembrane region" description="Helical" evidence="9">
    <location>
        <begin position="232"/>
        <end position="249"/>
    </location>
</feature>
<evidence type="ECO:0000256" key="5">
    <source>
        <dbReference type="ARBA" id="ARBA00022927"/>
    </source>
</evidence>
<dbReference type="KEGG" id="ccro:CMC5_059180"/>
<dbReference type="InterPro" id="IPR022646">
    <property type="entry name" value="SecD/SecF_CS"/>
</dbReference>
<sequence length="413" mass="45550">MELIKPGRQFDFMSKRWLFIGFSLLLLLLSMFSFVYPGPKLGTDFKGGTEIEVAFTAQVSSADVREAIEKAGFSSPDVVAVSDAANPNRYLIRVQEVSALGEPQRDMVRDHLCHPPEGTPVAEDRCPPAVRANEVKFSPGGDKISARYEVAPDLEGIKKQLLGIEGVSLREGENNPVIVSERDHKVEIYLKSKGDQLMDGLRTQLGAEKVPAQALRVEWIGPKAGDQLRDSAVKSVLVSLLFIMAYVALRFDVRFAPGGILALVHDVGIALGAMIITGREITLSTVAALLTIVGYSITDTVVVYDRIRENLSKHRDKSFSEIINMSISEMLGRTIIVSASTSLSLLMFFIWGTGTLKDFAFTLVVGIVVGTYSSIYVAAPFTEWVDRRFFKGSTYKRKKVRRVRADKRVDAVV</sequence>
<evidence type="ECO:0000256" key="3">
    <source>
        <dbReference type="ARBA" id="ARBA00022475"/>
    </source>
</evidence>
<comment type="function">
    <text evidence="9">Part of the Sec protein translocase complex. Interacts with the SecYEG preprotein conducting channel. SecDF uses the proton motive force (PMF) to complete protein translocation after the ATP-dependent function of SecA.</text>
</comment>
<keyword evidence="2 9" id="KW-0813">Transport</keyword>
<dbReference type="EMBL" id="CP012159">
    <property type="protein sequence ID" value="AKT41708.1"/>
    <property type="molecule type" value="Genomic_DNA"/>
</dbReference>
<dbReference type="SUPFAM" id="SSF82866">
    <property type="entry name" value="Multidrug efflux transporter AcrB transmembrane domain"/>
    <property type="match status" value="1"/>
</dbReference>
<evidence type="ECO:0000256" key="9">
    <source>
        <dbReference type="HAMAP-Rule" id="MF_01464"/>
    </source>
</evidence>
<dbReference type="STRING" id="52.CMC5_059180"/>
<dbReference type="GO" id="GO:0015450">
    <property type="term" value="F:protein-transporting ATPase activity"/>
    <property type="evidence" value="ECO:0007669"/>
    <property type="project" value="InterPro"/>
</dbReference>
<dbReference type="PANTHER" id="PTHR30081:SF8">
    <property type="entry name" value="PROTEIN TRANSLOCASE SUBUNIT SECF"/>
    <property type="match status" value="1"/>
</dbReference>
<feature type="domain" description="Protein export membrane protein SecD/SecF C-terminal" evidence="10">
    <location>
        <begin position="212"/>
        <end position="386"/>
    </location>
</feature>
<evidence type="ECO:0000256" key="4">
    <source>
        <dbReference type="ARBA" id="ARBA00022692"/>
    </source>
</evidence>
<evidence type="ECO:0000313" key="11">
    <source>
        <dbReference type="EMBL" id="AKT41708.1"/>
    </source>
</evidence>
<protein>
    <recommendedName>
        <fullName evidence="9">Protein-export membrane protein SecF</fullName>
    </recommendedName>
</protein>
<dbReference type="GO" id="GO:0005886">
    <property type="term" value="C:plasma membrane"/>
    <property type="evidence" value="ECO:0007669"/>
    <property type="project" value="UniProtKB-SubCell"/>
</dbReference>
<evidence type="ECO:0000259" key="10">
    <source>
        <dbReference type="Pfam" id="PF02355"/>
    </source>
</evidence>
<dbReference type="GO" id="GO:0006605">
    <property type="term" value="P:protein targeting"/>
    <property type="evidence" value="ECO:0007669"/>
    <property type="project" value="UniProtKB-UniRule"/>
</dbReference>
<dbReference type="GO" id="GO:0065002">
    <property type="term" value="P:intracellular protein transmembrane transport"/>
    <property type="evidence" value="ECO:0007669"/>
    <property type="project" value="UniProtKB-UniRule"/>
</dbReference>
<dbReference type="Pfam" id="PF07549">
    <property type="entry name" value="Sec_GG"/>
    <property type="match status" value="1"/>
</dbReference>
<evidence type="ECO:0000256" key="7">
    <source>
        <dbReference type="ARBA" id="ARBA00023010"/>
    </source>
</evidence>
<gene>
    <name evidence="9 11" type="primary">secF</name>
    <name evidence="11" type="ORF">CMC5_059180</name>
</gene>
<dbReference type="PRINTS" id="PR01755">
    <property type="entry name" value="SECFTRNLCASE"/>
</dbReference>
<keyword evidence="6 9" id="KW-1133">Transmembrane helix</keyword>
<dbReference type="RefSeq" id="WP_050433448.1">
    <property type="nucleotide sequence ID" value="NZ_CP012159.1"/>
</dbReference>
<dbReference type="NCBIfam" id="TIGR00916">
    <property type="entry name" value="2A0604s01"/>
    <property type="match status" value="1"/>
</dbReference>
<reference evidence="11 12" key="1">
    <citation type="submission" date="2015-07" db="EMBL/GenBank/DDBJ databases">
        <title>Genome analysis of myxobacterium Chondromyces crocatus Cm c5 reveals a high potential for natural compound synthesis and the genetic basis for the loss of fruiting body formation.</title>
        <authorList>
            <person name="Zaburannyi N."/>
            <person name="Bunk B."/>
            <person name="Maier J."/>
            <person name="Overmann J."/>
            <person name="Mueller R."/>
        </authorList>
    </citation>
    <scope>NUCLEOTIDE SEQUENCE [LARGE SCALE GENOMIC DNA]</scope>
    <source>
        <strain evidence="11 12">Cm c5</strain>
    </source>
</reference>
<feature type="transmembrane region" description="Helical" evidence="9">
    <location>
        <begin position="256"/>
        <end position="276"/>
    </location>
</feature>
<evidence type="ECO:0000313" key="12">
    <source>
        <dbReference type="Proteomes" id="UP000067626"/>
    </source>
</evidence>
<dbReference type="PATRIC" id="fig|52.7.peg.6524"/>
<keyword evidence="12" id="KW-1185">Reference proteome</keyword>
<keyword evidence="5 9" id="KW-0653">Protein transport</keyword>
<dbReference type="InterPro" id="IPR022645">
    <property type="entry name" value="SecD/SecF_bac"/>
</dbReference>
<feature type="transmembrane region" description="Helical" evidence="9">
    <location>
        <begin position="359"/>
        <end position="379"/>
    </location>
</feature>
<dbReference type="NCBIfam" id="TIGR00966">
    <property type="entry name" value="transloc_SecF"/>
    <property type="match status" value="1"/>
</dbReference>
<comment type="caution">
    <text evidence="9">Lacks conserved residue(s) required for the propagation of feature annotation.</text>
</comment>
<comment type="similarity">
    <text evidence="9">Belongs to the SecD/SecF family. SecF subfamily.</text>
</comment>
<dbReference type="Gene3D" id="1.20.1640.10">
    <property type="entry name" value="Multidrug efflux transporter AcrB transmembrane domain"/>
    <property type="match status" value="1"/>
</dbReference>
<proteinExistence type="inferred from homology"/>